<dbReference type="InterPro" id="IPR036390">
    <property type="entry name" value="WH_DNA-bd_sf"/>
</dbReference>
<name>A0ABM6KLS8_9BACI</name>
<dbReference type="PANTHER" id="PTHR33221">
    <property type="entry name" value="WINGED HELIX-TURN-HELIX TRANSCRIPTIONAL REGULATOR, RRF2 FAMILY"/>
    <property type="match status" value="1"/>
</dbReference>
<comment type="cofactor">
    <cofactor evidence="2">
        <name>[2Fe-2S] cluster</name>
        <dbReference type="ChEBI" id="CHEBI:190135"/>
    </cofactor>
</comment>
<dbReference type="GeneID" id="96739843"/>
<dbReference type="NCBIfam" id="TIGR00738">
    <property type="entry name" value="rrf2_super"/>
    <property type="match status" value="1"/>
</dbReference>
<dbReference type="InterPro" id="IPR000944">
    <property type="entry name" value="Tscrpt_reg_Rrf2"/>
</dbReference>
<reference evidence="4 5" key="1">
    <citation type="submission" date="2017-04" db="EMBL/GenBank/DDBJ databases">
        <title>Complete Genome Sequence of the Bacillus horikoshii 20a strain from Cuatro Cienegas, Coahuila, Mexico.</title>
        <authorList>
            <person name="Zarza E."/>
            <person name="Alcaraz L.D."/>
            <person name="Aguilar-Salinas B."/>
            <person name="Islas A."/>
            <person name="Olmedo-Alvarez G."/>
        </authorList>
    </citation>
    <scope>NUCLEOTIDE SEQUENCE [LARGE SCALE GENOMIC DNA]</scope>
    <source>
        <strain evidence="4 5">20a</strain>
    </source>
</reference>
<dbReference type="PROSITE" id="PS51197">
    <property type="entry name" value="HTH_RRF2_2"/>
    <property type="match status" value="1"/>
</dbReference>
<proteinExistence type="predicted"/>
<protein>
    <recommendedName>
        <fullName evidence="3">HTH-type transcriptional regulator NsrR</fullName>
    </recommendedName>
</protein>
<dbReference type="SUPFAM" id="SSF46785">
    <property type="entry name" value="Winged helix' DNA-binding domain"/>
    <property type="match status" value="1"/>
</dbReference>
<evidence type="ECO:0000313" key="5">
    <source>
        <dbReference type="Proteomes" id="UP000195573"/>
    </source>
</evidence>
<dbReference type="Pfam" id="PF02082">
    <property type="entry name" value="Rrf2"/>
    <property type="match status" value="1"/>
</dbReference>
<dbReference type="Proteomes" id="UP000195573">
    <property type="component" value="Chromosome"/>
</dbReference>
<accession>A0ABM6KLS8</accession>
<sequence length="158" mass="18024">MKLTLYTDYSLRVLLYLASAPQNNKLIQIKEIAEAYGISKNHLMKVTFHLGKLGYVETIRGRNGGLLLAKEPKELNIGELVRQTEEDFHIVECFQDNASCIISPHCKLKGVLYQATQAFISVLDQYTLADLITNKEQLTTLLFTEEKNMDKNKESKQE</sequence>
<dbReference type="InterPro" id="IPR036388">
    <property type="entry name" value="WH-like_DNA-bd_sf"/>
</dbReference>
<dbReference type="RefSeq" id="WP_088018942.1">
    <property type="nucleotide sequence ID" value="NZ_CP020880.1"/>
</dbReference>
<keyword evidence="1" id="KW-0238">DNA-binding</keyword>
<organism evidence="4 5">
    <name type="scientific">Sutcliffiella horikoshii</name>
    <dbReference type="NCBI Taxonomy" id="79883"/>
    <lineage>
        <taxon>Bacteria</taxon>
        <taxon>Bacillati</taxon>
        <taxon>Bacillota</taxon>
        <taxon>Bacilli</taxon>
        <taxon>Bacillales</taxon>
        <taxon>Bacillaceae</taxon>
        <taxon>Sutcliffiella</taxon>
    </lineage>
</organism>
<evidence type="ECO:0000313" key="4">
    <source>
        <dbReference type="EMBL" id="ART77390.1"/>
    </source>
</evidence>
<evidence type="ECO:0000256" key="2">
    <source>
        <dbReference type="ARBA" id="ARBA00034078"/>
    </source>
</evidence>
<dbReference type="Gene3D" id="1.10.10.10">
    <property type="entry name" value="Winged helix-like DNA-binding domain superfamily/Winged helix DNA-binding domain"/>
    <property type="match status" value="1"/>
</dbReference>
<gene>
    <name evidence="4" type="ORF">B4U37_15605</name>
</gene>
<keyword evidence="5" id="KW-1185">Reference proteome</keyword>
<evidence type="ECO:0000256" key="1">
    <source>
        <dbReference type="ARBA" id="ARBA00023125"/>
    </source>
</evidence>
<dbReference type="PANTHER" id="PTHR33221:SF4">
    <property type="entry name" value="HTH-TYPE TRANSCRIPTIONAL REPRESSOR NSRR"/>
    <property type="match status" value="1"/>
</dbReference>
<evidence type="ECO:0000256" key="3">
    <source>
        <dbReference type="ARBA" id="ARBA00040173"/>
    </source>
</evidence>
<dbReference type="EMBL" id="CP020880">
    <property type="protein sequence ID" value="ART77390.1"/>
    <property type="molecule type" value="Genomic_DNA"/>
</dbReference>